<evidence type="ECO:0000256" key="9">
    <source>
        <dbReference type="ARBA" id="ARBA00023180"/>
    </source>
</evidence>
<evidence type="ECO:0000256" key="7">
    <source>
        <dbReference type="ARBA" id="ARBA00022801"/>
    </source>
</evidence>
<keyword evidence="7 13" id="KW-0378">Hydrolase</keyword>
<keyword evidence="5" id="KW-0732">Signal</keyword>
<proteinExistence type="inferred from homology"/>
<evidence type="ECO:0000256" key="12">
    <source>
        <dbReference type="ARBA" id="ARBA00034074"/>
    </source>
</evidence>
<keyword evidence="6" id="KW-0677">Repeat</keyword>
<sequence length="454" mass="49267">MRTLLTKKDLNLLGFYGESVRRIFTEEFKEKTLFSFFFGSHSPFFFCIGSCSAWKFLSLHHSQELALFLGDLMPIPPSDAIPPPSPSFSIGVENLYVAPFGTKENYTFSYFLTHDCSPDEKLPYANGFEPRNSCTVTTFSEIKLAVSSCSEIVIDGITVPAGESILLDLNEGTTVTFKGTIKFEYKEWYGPLLKILGHGVTVQGAQGSVLNGQGDLYWDGLGSLGRVKPRFMRIKATGYSNITNIHLLNCPHSEGLTLSGWNIDCSAGGLGGHNTDGFDISSSTNLVLKDSVILNQDDCVAISQGLNLTFSGLYCSGSHGLSLSVGMSNSTPAANTLSNVVFSNCTVANSRNGIHVKTHTTGTTGYIKNVTYENINLSGITNYGIMIQEDYKNGGSTGIPKGNIPITDLRVTNIVGNLSGSEGVSVFILCGEDGCADWSWSGNFYNWKFIFKLL</sequence>
<reference evidence="14" key="1">
    <citation type="journal article" date="2023" name="Insect Mol. Biol.">
        <title>Genome sequencing provides insights into the evolution of gene families encoding plant cell wall-degrading enzymes in longhorned beetles.</title>
        <authorList>
            <person name="Shin N.R."/>
            <person name="Okamura Y."/>
            <person name="Kirsch R."/>
            <person name="Pauchet Y."/>
        </authorList>
    </citation>
    <scope>NUCLEOTIDE SEQUENCE</scope>
    <source>
        <strain evidence="14">MMC_N1</strain>
    </source>
</reference>
<dbReference type="Gene3D" id="2.160.20.10">
    <property type="entry name" value="Single-stranded right-handed beta-helix, Pectin lyase-like"/>
    <property type="match status" value="1"/>
</dbReference>
<keyword evidence="8" id="KW-1015">Disulfide bond</keyword>
<name>A0ABQ9J0I8_9CUCU</name>
<evidence type="ECO:0000256" key="10">
    <source>
        <dbReference type="ARBA" id="ARBA00023295"/>
    </source>
</evidence>
<comment type="catalytic activity">
    <reaction evidence="12">
        <text>(1,4-alpha-D-galacturonosyl)n+m + H2O = (1,4-alpha-D-galacturonosyl)n + (1,4-alpha-D-galacturonosyl)m.</text>
        <dbReference type="EC" id="3.2.1.15"/>
    </reaction>
</comment>
<keyword evidence="11" id="KW-0961">Cell wall biogenesis/degradation</keyword>
<dbReference type="InterPro" id="IPR011050">
    <property type="entry name" value="Pectin_lyase_fold/virulence"/>
</dbReference>
<dbReference type="InterPro" id="IPR012334">
    <property type="entry name" value="Pectin_lyas_fold"/>
</dbReference>
<evidence type="ECO:0000256" key="6">
    <source>
        <dbReference type="ARBA" id="ARBA00022737"/>
    </source>
</evidence>
<organism evidence="14 15">
    <name type="scientific">Molorchus minor</name>
    <dbReference type="NCBI Taxonomy" id="1323400"/>
    <lineage>
        <taxon>Eukaryota</taxon>
        <taxon>Metazoa</taxon>
        <taxon>Ecdysozoa</taxon>
        <taxon>Arthropoda</taxon>
        <taxon>Hexapoda</taxon>
        <taxon>Insecta</taxon>
        <taxon>Pterygota</taxon>
        <taxon>Neoptera</taxon>
        <taxon>Endopterygota</taxon>
        <taxon>Coleoptera</taxon>
        <taxon>Polyphaga</taxon>
        <taxon>Cucujiformia</taxon>
        <taxon>Chrysomeloidea</taxon>
        <taxon>Cerambycidae</taxon>
        <taxon>Lamiinae</taxon>
        <taxon>Monochamini</taxon>
        <taxon>Molorchus</taxon>
    </lineage>
</organism>
<evidence type="ECO:0000256" key="4">
    <source>
        <dbReference type="ARBA" id="ARBA00022525"/>
    </source>
</evidence>
<dbReference type="Proteomes" id="UP001162164">
    <property type="component" value="Unassembled WGS sequence"/>
</dbReference>
<dbReference type="SUPFAM" id="SSF51126">
    <property type="entry name" value="Pectin lyase-like"/>
    <property type="match status" value="1"/>
</dbReference>
<keyword evidence="10 13" id="KW-0326">Glycosidase</keyword>
<dbReference type="EC" id="3.2.1.15" evidence="3"/>
<dbReference type="InterPro" id="IPR006626">
    <property type="entry name" value="PbH1"/>
</dbReference>
<evidence type="ECO:0000256" key="5">
    <source>
        <dbReference type="ARBA" id="ARBA00022729"/>
    </source>
</evidence>
<comment type="caution">
    <text evidence="14">The sequence shown here is derived from an EMBL/GenBank/DDBJ whole genome shotgun (WGS) entry which is preliminary data.</text>
</comment>
<dbReference type="Pfam" id="PF00295">
    <property type="entry name" value="Glyco_hydro_28"/>
    <property type="match status" value="1"/>
</dbReference>
<evidence type="ECO:0000313" key="14">
    <source>
        <dbReference type="EMBL" id="KAJ8970226.1"/>
    </source>
</evidence>
<evidence type="ECO:0000256" key="2">
    <source>
        <dbReference type="ARBA" id="ARBA00008834"/>
    </source>
</evidence>
<dbReference type="EMBL" id="JAPWTJ010001656">
    <property type="protein sequence ID" value="KAJ8970226.1"/>
    <property type="molecule type" value="Genomic_DNA"/>
</dbReference>
<dbReference type="PANTHER" id="PTHR31884:SF9">
    <property type="entry name" value="ENDOPOLYGALACTURONASE D-RELATED"/>
    <property type="match status" value="1"/>
</dbReference>
<evidence type="ECO:0000256" key="3">
    <source>
        <dbReference type="ARBA" id="ARBA00012736"/>
    </source>
</evidence>
<comment type="similarity">
    <text evidence="2 13">Belongs to the glycosyl hydrolase 28 family.</text>
</comment>
<dbReference type="InterPro" id="IPR050434">
    <property type="entry name" value="Glycosyl_hydrlase_28"/>
</dbReference>
<evidence type="ECO:0000256" key="11">
    <source>
        <dbReference type="ARBA" id="ARBA00023316"/>
    </source>
</evidence>
<dbReference type="InterPro" id="IPR000743">
    <property type="entry name" value="Glyco_hydro_28"/>
</dbReference>
<keyword evidence="4" id="KW-0964">Secreted</keyword>
<keyword evidence="9" id="KW-0325">Glycoprotein</keyword>
<dbReference type="PANTHER" id="PTHR31884">
    <property type="entry name" value="POLYGALACTURONASE"/>
    <property type="match status" value="1"/>
</dbReference>
<evidence type="ECO:0000256" key="13">
    <source>
        <dbReference type="RuleBase" id="RU361169"/>
    </source>
</evidence>
<accession>A0ABQ9J0I8</accession>
<comment type="subcellular location">
    <subcellularLocation>
        <location evidence="1">Secreted</location>
    </subcellularLocation>
</comment>
<evidence type="ECO:0000313" key="15">
    <source>
        <dbReference type="Proteomes" id="UP001162164"/>
    </source>
</evidence>
<keyword evidence="15" id="KW-1185">Reference proteome</keyword>
<evidence type="ECO:0000256" key="1">
    <source>
        <dbReference type="ARBA" id="ARBA00004613"/>
    </source>
</evidence>
<gene>
    <name evidence="14" type="ORF">NQ317_003772</name>
</gene>
<protein>
    <recommendedName>
        <fullName evidence="3">endo-polygalacturonase</fullName>
        <ecNumber evidence="3">3.2.1.15</ecNumber>
    </recommendedName>
</protein>
<evidence type="ECO:0000256" key="8">
    <source>
        <dbReference type="ARBA" id="ARBA00023157"/>
    </source>
</evidence>
<dbReference type="SMART" id="SM00710">
    <property type="entry name" value="PbH1"/>
    <property type="match status" value="4"/>
</dbReference>